<evidence type="ECO:0000256" key="4">
    <source>
        <dbReference type="ARBA" id="ARBA00022840"/>
    </source>
</evidence>
<feature type="domain" description="ABC transporter" evidence="5">
    <location>
        <begin position="15"/>
        <end position="239"/>
    </location>
</feature>
<sequence length="247" mass="26500">MTADRGFAPAEPPVISVRGLSKSYGDRQVLGDVSFDVPRGRVVGLLGRNGAGKTTLMKSLLGTATADSGSVEIFGAAPGPGHAQRVGVAMDGIGFYPAATVRRELALWATALGVPKHRIREVIDLVELNGHERQRCAKLSTGQRQRLRLATALLVPGVELLMLDEPANGLDPDGIRWVRRFIKDMAASGKTVLVSSHQLSEMENTVDDVLLLDKGRLVHTGSLHEFTAGGRFALEDRFFEVVGGIRA</sequence>
<dbReference type="GO" id="GO:0016887">
    <property type="term" value="F:ATP hydrolysis activity"/>
    <property type="evidence" value="ECO:0007669"/>
    <property type="project" value="InterPro"/>
</dbReference>
<keyword evidence="3" id="KW-0547">Nucleotide-binding</keyword>
<evidence type="ECO:0000256" key="3">
    <source>
        <dbReference type="ARBA" id="ARBA00022741"/>
    </source>
</evidence>
<organism evidence="6 7">
    <name type="scientific">Streptomyces albus (strain ATCC 21838 / DSM 41398 / FERM P-419 / JCM 4703 / NBRC 107858)</name>
    <dbReference type="NCBI Taxonomy" id="1081613"/>
    <lineage>
        <taxon>Bacteria</taxon>
        <taxon>Bacillati</taxon>
        <taxon>Actinomycetota</taxon>
        <taxon>Actinomycetes</taxon>
        <taxon>Kitasatosporales</taxon>
        <taxon>Streptomycetaceae</taxon>
        <taxon>Streptomyces</taxon>
    </lineage>
</organism>
<dbReference type="SMART" id="SM00382">
    <property type="entry name" value="AAA"/>
    <property type="match status" value="1"/>
</dbReference>
<dbReference type="GO" id="GO:0005524">
    <property type="term" value="F:ATP binding"/>
    <property type="evidence" value="ECO:0007669"/>
    <property type="project" value="UniProtKB-KW"/>
</dbReference>
<name>A0A0B5F212_STRA4</name>
<dbReference type="Gene3D" id="3.40.50.300">
    <property type="entry name" value="P-loop containing nucleotide triphosphate hydrolases"/>
    <property type="match status" value="1"/>
</dbReference>
<dbReference type="InterPro" id="IPR027417">
    <property type="entry name" value="P-loop_NTPase"/>
</dbReference>
<evidence type="ECO:0000256" key="1">
    <source>
        <dbReference type="ARBA" id="ARBA00005417"/>
    </source>
</evidence>
<gene>
    <name evidence="6" type="ORF">SLNWT_3961</name>
</gene>
<dbReference type="PANTHER" id="PTHR43335">
    <property type="entry name" value="ABC TRANSPORTER, ATP-BINDING PROTEIN"/>
    <property type="match status" value="1"/>
</dbReference>
<proteinExistence type="inferred from homology"/>
<keyword evidence="4 6" id="KW-0067">ATP-binding</keyword>
<dbReference type="InterPro" id="IPR003593">
    <property type="entry name" value="AAA+_ATPase"/>
</dbReference>
<evidence type="ECO:0000259" key="5">
    <source>
        <dbReference type="PROSITE" id="PS50893"/>
    </source>
</evidence>
<evidence type="ECO:0000256" key="2">
    <source>
        <dbReference type="ARBA" id="ARBA00022448"/>
    </source>
</evidence>
<dbReference type="PANTHER" id="PTHR43335:SF4">
    <property type="entry name" value="ABC TRANSPORTER, ATP-BINDING PROTEIN"/>
    <property type="match status" value="1"/>
</dbReference>
<dbReference type="Proteomes" id="UP000031523">
    <property type="component" value="Chromosome"/>
</dbReference>
<dbReference type="EMBL" id="CP010519">
    <property type="protein sequence ID" value="AJE84337.1"/>
    <property type="molecule type" value="Genomic_DNA"/>
</dbReference>
<dbReference type="Pfam" id="PF00005">
    <property type="entry name" value="ABC_tran"/>
    <property type="match status" value="1"/>
</dbReference>
<evidence type="ECO:0000313" key="7">
    <source>
        <dbReference type="Proteomes" id="UP000031523"/>
    </source>
</evidence>
<evidence type="ECO:0000313" key="6">
    <source>
        <dbReference type="EMBL" id="AJE84337.1"/>
    </source>
</evidence>
<dbReference type="SUPFAM" id="SSF52540">
    <property type="entry name" value="P-loop containing nucleoside triphosphate hydrolases"/>
    <property type="match status" value="1"/>
</dbReference>
<dbReference type="PROSITE" id="PS50893">
    <property type="entry name" value="ABC_TRANSPORTER_2"/>
    <property type="match status" value="1"/>
</dbReference>
<dbReference type="KEGG" id="sals:SLNWT_3961"/>
<protein>
    <submittedName>
        <fullName evidence="6">ABC transporter ATP-binding protein</fullName>
    </submittedName>
</protein>
<reference evidence="6 7" key="1">
    <citation type="submission" date="2015-01" db="EMBL/GenBank/DDBJ databases">
        <title>Enhanced salinomycin production by adjusting the supply of polyketide extender units in Streptomyce albus DSM 41398.</title>
        <authorList>
            <person name="Lu C."/>
        </authorList>
    </citation>
    <scope>NUCLEOTIDE SEQUENCE [LARGE SCALE GENOMIC DNA]</scope>
    <source>
        <strain evidence="7">ATCC 21838 / DSM 41398 / FERM P-419 / JCM 4703 / NBRC 107858</strain>
    </source>
</reference>
<keyword evidence="2" id="KW-0813">Transport</keyword>
<dbReference type="InterPro" id="IPR003439">
    <property type="entry name" value="ABC_transporter-like_ATP-bd"/>
</dbReference>
<keyword evidence="7" id="KW-1185">Reference proteome</keyword>
<accession>A0A0B5F212</accession>
<dbReference type="AlphaFoldDB" id="A0A0B5F212"/>
<comment type="similarity">
    <text evidence="1">Belongs to the ABC transporter superfamily.</text>
</comment>